<evidence type="ECO:0008006" key="4">
    <source>
        <dbReference type="Google" id="ProtNLM"/>
    </source>
</evidence>
<comment type="caution">
    <text evidence="2">The sequence shown here is derived from an EMBL/GenBank/DDBJ whole genome shotgun (WGS) entry which is preliminary data.</text>
</comment>
<keyword evidence="3" id="KW-1185">Reference proteome</keyword>
<reference evidence="3" key="1">
    <citation type="submission" date="2023-01" db="EMBL/GenBank/DDBJ databases">
        <title>Key to firefly adult light organ development and bioluminescence: homeobox transcription factors regulate luciferase expression and transportation to peroxisome.</title>
        <authorList>
            <person name="Fu X."/>
        </authorList>
    </citation>
    <scope>NUCLEOTIDE SEQUENCE [LARGE SCALE GENOMIC DNA]</scope>
</reference>
<gene>
    <name evidence="2" type="ORF">RN001_006338</name>
</gene>
<proteinExistence type="predicted"/>
<organism evidence="2 3">
    <name type="scientific">Aquatica leii</name>
    <dbReference type="NCBI Taxonomy" id="1421715"/>
    <lineage>
        <taxon>Eukaryota</taxon>
        <taxon>Metazoa</taxon>
        <taxon>Ecdysozoa</taxon>
        <taxon>Arthropoda</taxon>
        <taxon>Hexapoda</taxon>
        <taxon>Insecta</taxon>
        <taxon>Pterygota</taxon>
        <taxon>Neoptera</taxon>
        <taxon>Endopterygota</taxon>
        <taxon>Coleoptera</taxon>
        <taxon>Polyphaga</taxon>
        <taxon>Elateriformia</taxon>
        <taxon>Elateroidea</taxon>
        <taxon>Lampyridae</taxon>
        <taxon>Luciolinae</taxon>
        <taxon>Aquatica</taxon>
    </lineage>
</organism>
<dbReference type="InterPro" id="IPR014756">
    <property type="entry name" value="Ig_E-set"/>
</dbReference>
<dbReference type="SUPFAM" id="SSF47576">
    <property type="entry name" value="Calponin-homology domain, CH-domain"/>
    <property type="match status" value="1"/>
</dbReference>
<dbReference type="InterPro" id="IPR013783">
    <property type="entry name" value="Ig-like_fold"/>
</dbReference>
<feature type="repeat" description="Filamin" evidence="1">
    <location>
        <begin position="446"/>
        <end position="482"/>
    </location>
</feature>
<sequence length="927" mass="107766">MLRTPPQNENQTDLILPLSGTSHEINKVIDTVNSESTCELHTQINLQQENDWKIVSGKKNKRNSPENTERNTRQKLLTEYKQIVNPINKFQLLENITEIENETSSSFPEIKNINIAKTKPPPLFLAMQNFTQLHYSAIACDKFDITMKLSKNKRDSRQLDESDYRSKNGDNVLRLWNSTLQILLPVAALAVIWGRRGLFTRFLLQFNKNCISVFCPSVKDKQRLLDWIHYYISNKWFFYKDTAITTSVEFWKNGSLLCSLINNAIPGACSNPQRHWQHPPSHGQALAYKYLGIAPIFTERELSVKYLTEKQKKMLDEYINKLQQAVTKSSLQDFKFSSTYIAKGMGLVSGEQFRKMYFYIYLNVPVSHNSGDIVINIRAPSDVYHTLSIPFCSIKKTIIQKPLPTIKNYPAKFQQSFFRSVSVDSETTDKLCHKQSNIIPVMFLVENDRVKVIYIPQHSGIYEISIITNGFHLLGSPFPVSISENTSNVYDNFNETDINTNANRTITKKIVSAIIDFLDTKTEKDDSDLLLNSSTYTKNAKLEDKTGINNCNNIISSICFDHIEPEVRNDLKAFLVLKKNQSKDESKDDELQILSKSLVDKTNLENNKNRSLNILNYLSHFKDEKHNNKNKNQSASHYRNIYHNKSNSESSYSLCSYEIQSCNDFNQVLQFWKTQSELNLTKNKKIIEQCHSLPNLDSINFVDQKLSNSTNTETATKLSIITKKQLRNIHNYSRYSLPDVFADKDWIESKIDDYMDGLEFRKKFRECLNYWERLCSHSNSTDNLSLQSSDDDSIFDYSITSSNLFCRNEYLHSLFTDTYNNAIFEETRKYWENVSSFNLNDMDKSVENEVIPKRSNIALTKTKQQLLQFISKLDSFEKQKQHYATFEYDLQHNLTDDLKCINNYRENIKKRFIKNKFFFQSLEGIVR</sequence>
<dbReference type="InterPro" id="IPR036872">
    <property type="entry name" value="CH_dom_sf"/>
</dbReference>
<evidence type="ECO:0000256" key="1">
    <source>
        <dbReference type="PROSITE-ProRule" id="PRU00087"/>
    </source>
</evidence>
<name>A0AAN7SJR6_9COLE</name>
<evidence type="ECO:0000313" key="2">
    <source>
        <dbReference type="EMBL" id="KAK4883019.1"/>
    </source>
</evidence>
<dbReference type="Proteomes" id="UP001353858">
    <property type="component" value="Unassembled WGS sequence"/>
</dbReference>
<protein>
    <recommendedName>
        <fullName evidence="4">Calponin-homology (CH) domain-containing protein</fullName>
    </recommendedName>
</protein>
<dbReference type="Gene3D" id="1.10.418.10">
    <property type="entry name" value="Calponin-like domain"/>
    <property type="match status" value="1"/>
</dbReference>
<dbReference type="EMBL" id="JARPUR010000002">
    <property type="protein sequence ID" value="KAK4883019.1"/>
    <property type="molecule type" value="Genomic_DNA"/>
</dbReference>
<dbReference type="InterPro" id="IPR017868">
    <property type="entry name" value="Filamin/ABP280_repeat-like"/>
</dbReference>
<dbReference type="AlphaFoldDB" id="A0AAN7SJR6"/>
<evidence type="ECO:0000313" key="3">
    <source>
        <dbReference type="Proteomes" id="UP001353858"/>
    </source>
</evidence>
<accession>A0AAN7SJR6</accession>
<dbReference type="Gene3D" id="2.60.40.10">
    <property type="entry name" value="Immunoglobulins"/>
    <property type="match status" value="1"/>
</dbReference>
<dbReference type="PROSITE" id="PS50194">
    <property type="entry name" value="FILAMIN_REPEAT"/>
    <property type="match status" value="1"/>
</dbReference>
<dbReference type="SUPFAM" id="SSF81296">
    <property type="entry name" value="E set domains"/>
    <property type="match status" value="1"/>
</dbReference>